<dbReference type="AlphaFoldDB" id="A0AA39UDQ7"/>
<evidence type="ECO:0008006" key="5">
    <source>
        <dbReference type="Google" id="ProtNLM"/>
    </source>
</evidence>
<keyword evidence="2" id="KW-0472">Membrane</keyword>
<dbReference type="InterPro" id="IPR016181">
    <property type="entry name" value="Acyl_CoA_acyltransferase"/>
</dbReference>
<feature type="transmembrane region" description="Helical" evidence="2">
    <location>
        <begin position="89"/>
        <end position="110"/>
    </location>
</feature>
<organism evidence="3 4">
    <name type="scientific">Armillaria novae-zelandiae</name>
    <dbReference type="NCBI Taxonomy" id="153914"/>
    <lineage>
        <taxon>Eukaryota</taxon>
        <taxon>Fungi</taxon>
        <taxon>Dikarya</taxon>
        <taxon>Basidiomycota</taxon>
        <taxon>Agaricomycotina</taxon>
        <taxon>Agaricomycetes</taxon>
        <taxon>Agaricomycetidae</taxon>
        <taxon>Agaricales</taxon>
        <taxon>Marasmiineae</taxon>
        <taxon>Physalacriaceae</taxon>
        <taxon>Armillaria</taxon>
    </lineage>
</organism>
<evidence type="ECO:0000256" key="2">
    <source>
        <dbReference type="SAM" id="Phobius"/>
    </source>
</evidence>
<gene>
    <name evidence="3" type="ORF">IW261DRAFT_1483532</name>
</gene>
<evidence type="ECO:0000313" key="3">
    <source>
        <dbReference type="EMBL" id="KAK0478439.1"/>
    </source>
</evidence>
<dbReference type="InterPro" id="IPR050769">
    <property type="entry name" value="NAT_camello-type"/>
</dbReference>
<keyword evidence="1" id="KW-0808">Transferase</keyword>
<dbReference type="SUPFAM" id="SSF55729">
    <property type="entry name" value="Acyl-CoA N-acyltransferases (Nat)"/>
    <property type="match status" value="1"/>
</dbReference>
<reference evidence="3" key="1">
    <citation type="submission" date="2023-06" db="EMBL/GenBank/DDBJ databases">
        <authorList>
            <consortium name="Lawrence Berkeley National Laboratory"/>
            <person name="Ahrendt S."/>
            <person name="Sahu N."/>
            <person name="Indic B."/>
            <person name="Wong-Bajracharya J."/>
            <person name="Merenyi Z."/>
            <person name="Ke H.-M."/>
            <person name="Monk M."/>
            <person name="Kocsube S."/>
            <person name="Drula E."/>
            <person name="Lipzen A."/>
            <person name="Balint B."/>
            <person name="Henrissat B."/>
            <person name="Andreopoulos B."/>
            <person name="Martin F.M."/>
            <person name="Harder C.B."/>
            <person name="Rigling D."/>
            <person name="Ford K.L."/>
            <person name="Foster G.D."/>
            <person name="Pangilinan J."/>
            <person name="Papanicolaou A."/>
            <person name="Barry K."/>
            <person name="LaButti K."/>
            <person name="Viragh M."/>
            <person name="Koriabine M."/>
            <person name="Yan M."/>
            <person name="Riley R."/>
            <person name="Champramary S."/>
            <person name="Plett K.L."/>
            <person name="Tsai I.J."/>
            <person name="Slot J."/>
            <person name="Sipos G."/>
            <person name="Plett J."/>
            <person name="Nagy L.G."/>
            <person name="Grigoriev I.V."/>
        </authorList>
    </citation>
    <scope>NUCLEOTIDE SEQUENCE</scope>
    <source>
        <strain evidence="3">ICMP 16352</strain>
    </source>
</reference>
<evidence type="ECO:0000256" key="1">
    <source>
        <dbReference type="ARBA" id="ARBA00022679"/>
    </source>
</evidence>
<keyword evidence="2" id="KW-1133">Transmembrane helix</keyword>
<comment type="caution">
    <text evidence="3">The sequence shown here is derived from an EMBL/GenBank/DDBJ whole genome shotgun (WGS) entry which is preliminary data.</text>
</comment>
<protein>
    <recommendedName>
        <fullName evidence="5">N-acetyltransferase domain-containing protein</fullName>
    </recommendedName>
</protein>
<feature type="transmembrane region" description="Helical" evidence="2">
    <location>
        <begin position="57"/>
        <end position="77"/>
    </location>
</feature>
<dbReference type="PANTHER" id="PTHR13947">
    <property type="entry name" value="GNAT FAMILY N-ACETYLTRANSFERASE"/>
    <property type="match status" value="1"/>
</dbReference>
<keyword evidence="4" id="KW-1185">Reference proteome</keyword>
<accession>A0AA39UDQ7</accession>
<dbReference type="Proteomes" id="UP001175227">
    <property type="component" value="Unassembled WGS sequence"/>
</dbReference>
<dbReference type="EMBL" id="JAUEPR010000014">
    <property type="protein sequence ID" value="KAK0478439.1"/>
    <property type="molecule type" value="Genomic_DNA"/>
</dbReference>
<keyword evidence="2" id="KW-0812">Transmembrane</keyword>
<dbReference type="PANTHER" id="PTHR13947:SF37">
    <property type="entry name" value="LD18367P"/>
    <property type="match status" value="1"/>
</dbReference>
<proteinExistence type="predicted"/>
<evidence type="ECO:0000313" key="4">
    <source>
        <dbReference type="Proteomes" id="UP001175227"/>
    </source>
</evidence>
<name>A0AA39UDQ7_9AGAR</name>
<sequence>MVEPTARIRPFKAEDEKLAKFTIGKANMEGLTTANTKSERIQRCLGISDLIVGQPGCTLWTISIWVALSCIWIQYMQWWPDAYHGYVSYLRPVPAFACLAVPILALVDWINRPYFEKVLQTVLRKPDMHDLAGYYGSTPASGFWLLEYGDSFVGLIAIDASVDTDSNPGARKKKSQPVSSTAVITHFSVDEKYQSTNVQDDLLAHAVRHAFTSSSTVQRVEGIDSPLVTFTRPCYNTAGFKTASVLEPIGVFKWRPSKRVLERSEWEKRETTTSR</sequence>
<dbReference type="GO" id="GO:0008080">
    <property type="term" value="F:N-acetyltransferase activity"/>
    <property type="evidence" value="ECO:0007669"/>
    <property type="project" value="InterPro"/>
</dbReference>